<dbReference type="InterPro" id="IPR016032">
    <property type="entry name" value="Sig_transdc_resp-reg_C-effctor"/>
</dbReference>
<dbReference type="SUPFAM" id="SSF52540">
    <property type="entry name" value="P-loop containing nucleoside triphosphate hydrolases"/>
    <property type="match status" value="1"/>
</dbReference>
<reference evidence="4 5" key="1">
    <citation type="submission" date="2021-01" db="EMBL/GenBank/DDBJ databases">
        <title>Whole genome shotgun sequence of Actinoplanes durhamensis NBRC 14914.</title>
        <authorList>
            <person name="Komaki H."/>
            <person name="Tamura T."/>
        </authorList>
    </citation>
    <scope>NUCLEOTIDE SEQUENCE [LARGE SCALE GENOMIC DNA]</scope>
    <source>
        <strain evidence="4 5">NBRC 14914</strain>
    </source>
</reference>
<dbReference type="InterPro" id="IPR000792">
    <property type="entry name" value="Tscrpt_reg_LuxR_C"/>
</dbReference>
<dbReference type="SMART" id="SM00421">
    <property type="entry name" value="HTH_LUXR"/>
    <property type="match status" value="1"/>
</dbReference>
<keyword evidence="1" id="KW-0547">Nucleotide-binding</keyword>
<accession>A0ABQ3Z4V8</accession>
<dbReference type="InterPro" id="IPR027417">
    <property type="entry name" value="P-loop_NTPase"/>
</dbReference>
<sequence>MGSGLSVLSRGGGLVFLGSPGAGRSAVLRAVAGQAATVLSAPGFSDESEMSYSGLQRLLGPVLDDLPVGRHEGFIRAIGGRPAGDCRLQIGLSVVALLRAAAARRGPILCLVDDAELLDFPSWQLLKLAVRRLAGAPVTLLATTVDTPAGREVASGLPVRHVGALDSPAAHSLIRHLTPDIADEVADGLVELAAGNPGALVELGSPLTVEQRRGFAPPPANLPPSSALGTRLREVVAGLPEPTRDLLLLAAAPPHASASDLAALTTALGDLELGDLGPAERAGVVEVVGAEVRFRPPVLRTVIYQDAPVGRRRAAHLALARVLEARGRHLPALLHRAATAVAPDDALARELIAASAGAAPAEAAIAQRYAAGLTADPAAALLGAARSAWAAGRPQDAVPLLRRIARSPATVAVRARARALTAEVSMRGTPLAARDSLLDVAAELLPTDFPGAIEALLLAGEACGRAGDPGRFTALARQVEAAHRAAGTDLARQVEAVHLAAGLDLALEQIAGLADLMAGADDRAFGHFRTVLHLADRVDDPKLLIPAAMAGILIGQDRRGAQIATRAAALARAAGAHALVPAALEAAAYAELAAGRYDAATDAALDGAAAARRAARLDLADTHVALLAVLAALVGDRPAAERRAAEATARHDDARDLTDWAYALLDLVEGRPADAATRLAAIVAAPPGRASAVLRVAVIPHLIEAAGTASPPLPAFDSWAARTGEASWLALRARCRALQTTDGDAADDHFREALRRHDQGFPRAHTELLYGSHLRRRRRHLEARDHLRRAAETFHRLDAAPWASQAARELRAAGDRTTAVTPSAGPALTAQQERIAGLVADGATNREVAQQLHLSPRTVDHHLRNVFARLGVRSRTELARLLAAG</sequence>
<dbReference type="PRINTS" id="PR00038">
    <property type="entry name" value="HTHLUXR"/>
</dbReference>
<evidence type="ECO:0000256" key="2">
    <source>
        <dbReference type="ARBA" id="ARBA00022840"/>
    </source>
</evidence>
<organism evidence="4 5">
    <name type="scientific">Paractinoplanes durhamensis</name>
    <dbReference type="NCBI Taxonomy" id="113563"/>
    <lineage>
        <taxon>Bacteria</taxon>
        <taxon>Bacillati</taxon>
        <taxon>Actinomycetota</taxon>
        <taxon>Actinomycetes</taxon>
        <taxon>Micromonosporales</taxon>
        <taxon>Micromonosporaceae</taxon>
        <taxon>Paractinoplanes</taxon>
    </lineage>
</organism>
<dbReference type="Proteomes" id="UP000637628">
    <property type="component" value="Unassembled WGS sequence"/>
</dbReference>
<dbReference type="CDD" id="cd06170">
    <property type="entry name" value="LuxR_C_like"/>
    <property type="match status" value="1"/>
</dbReference>
<proteinExistence type="predicted"/>
<dbReference type="PANTHER" id="PTHR16305">
    <property type="entry name" value="TESTICULAR SOLUBLE ADENYLYL CYCLASE"/>
    <property type="match status" value="1"/>
</dbReference>
<gene>
    <name evidence="4" type="ORF">Adu01nite_61900</name>
</gene>
<dbReference type="InterPro" id="IPR036388">
    <property type="entry name" value="WH-like_DNA-bd_sf"/>
</dbReference>
<comment type="caution">
    <text evidence="4">The sequence shown here is derived from an EMBL/GenBank/DDBJ whole genome shotgun (WGS) entry which is preliminary data.</text>
</comment>
<dbReference type="PANTHER" id="PTHR16305:SF35">
    <property type="entry name" value="TRANSCRIPTIONAL ACTIVATOR DOMAIN"/>
    <property type="match status" value="1"/>
</dbReference>
<dbReference type="PROSITE" id="PS00622">
    <property type="entry name" value="HTH_LUXR_1"/>
    <property type="match status" value="1"/>
</dbReference>
<dbReference type="EMBL" id="BOML01000050">
    <property type="protein sequence ID" value="GIE04840.1"/>
    <property type="molecule type" value="Genomic_DNA"/>
</dbReference>
<feature type="domain" description="HTH luxR-type" evidence="3">
    <location>
        <begin position="821"/>
        <end position="885"/>
    </location>
</feature>
<evidence type="ECO:0000256" key="1">
    <source>
        <dbReference type="ARBA" id="ARBA00022741"/>
    </source>
</evidence>
<evidence type="ECO:0000313" key="5">
    <source>
        <dbReference type="Proteomes" id="UP000637628"/>
    </source>
</evidence>
<dbReference type="PROSITE" id="PS50043">
    <property type="entry name" value="HTH_LUXR_2"/>
    <property type="match status" value="1"/>
</dbReference>
<protein>
    <submittedName>
        <fullName evidence="4">Helix-turn-helix transcriptional regulator</fullName>
    </submittedName>
</protein>
<dbReference type="Gene3D" id="1.10.10.10">
    <property type="entry name" value="Winged helix-like DNA-binding domain superfamily/Winged helix DNA-binding domain"/>
    <property type="match status" value="1"/>
</dbReference>
<evidence type="ECO:0000259" key="3">
    <source>
        <dbReference type="PROSITE" id="PS50043"/>
    </source>
</evidence>
<name>A0ABQ3Z4V8_9ACTN</name>
<dbReference type="SUPFAM" id="SSF46894">
    <property type="entry name" value="C-terminal effector domain of the bipartite response regulators"/>
    <property type="match status" value="1"/>
</dbReference>
<dbReference type="Pfam" id="PF00196">
    <property type="entry name" value="GerE"/>
    <property type="match status" value="1"/>
</dbReference>
<keyword evidence="5" id="KW-1185">Reference proteome</keyword>
<keyword evidence="2" id="KW-0067">ATP-binding</keyword>
<evidence type="ECO:0000313" key="4">
    <source>
        <dbReference type="EMBL" id="GIE04840.1"/>
    </source>
</evidence>